<organism evidence="7 8">
    <name type="scientific">Streptomyces laurentii</name>
    <dbReference type="NCBI Taxonomy" id="39478"/>
    <lineage>
        <taxon>Bacteria</taxon>
        <taxon>Bacillati</taxon>
        <taxon>Actinomycetota</taxon>
        <taxon>Actinomycetes</taxon>
        <taxon>Kitasatosporales</taxon>
        <taxon>Streptomycetaceae</taxon>
        <taxon>Streptomyces</taxon>
    </lineage>
</organism>
<name>A0A160NU49_STRLU</name>
<dbReference type="GO" id="GO:0008168">
    <property type="term" value="F:methyltransferase activity"/>
    <property type="evidence" value="ECO:0007669"/>
    <property type="project" value="UniProtKB-ARBA"/>
</dbReference>
<keyword evidence="8" id="KW-1185">Reference proteome</keyword>
<comment type="catalytic activity">
    <reaction evidence="3">
        <text>[thioredoxin]-dithiol + NADP(+) = [thioredoxin]-disulfide + NADPH + H(+)</text>
        <dbReference type="Rhea" id="RHEA:20345"/>
        <dbReference type="Rhea" id="RHEA-COMP:10698"/>
        <dbReference type="Rhea" id="RHEA-COMP:10700"/>
        <dbReference type="ChEBI" id="CHEBI:15378"/>
        <dbReference type="ChEBI" id="CHEBI:29950"/>
        <dbReference type="ChEBI" id="CHEBI:50058"/>
        <dbReference type="ChEBI" id="CHEBI:57783"/>
        <dbReference type="ChEBI" id="CHEBI:58349"/>
        <dbReference type="EC" id="1.8.1.9"/>
    </reaction>
</comment>
<evidence type="ECO:0000256" key="4">
    <source>
        <dbReference type="SAM" id="MobiDB-lite"/>
    </source>
</evidence>
<keyword evidence="1" id="KW-0285">Flavoprotein</keyword>
<evidence type="ECO:0000256" key="1">
    <source>
        <dbReference type="ARBA" id="ARBA00022630"/>
    </source>
</evidence>
<feature type="domain" description="Methyltransferase" evidence="6">
    <location>
        <begin position="369"/>
        <end position="465"/>
    </location>
</feature>
<dbReference type="InterPro" id="IPR041698">
    <property type="entry name" value="Methyltransf_25"/>
</dbReference>
<feature type="domain" description="FAD/NAD(P)-binding" evidence="5">
    <location>
        <begin position="25"/>
        <end position="308"/>
    </location>
</feature>
<dbReference type="SUPFAM" id="SSF51905">
    <property type="entry name" value="FAD/NAD(P)-binding domain"/>
    <property type="match status" value="1"/>
</dbReference>
<dbReference type="KEGG" id="slau:SLA_0085"/>
<evidence type="ECO:0000259" key="6">
    <source>
        <dbReference type="Pfam" id="PF13649"/>
    </source>
</evidence>
<dbReference type="Gene3D" id="3.40.50.150">
    <property type="entry name" value="Vaccinia Virus protein VP39"/>
    <property type="match status" value="1"/>
</dbReference>
<gene>
    <name evidence="7" type="ORF">SLA_0085</name>
</gene>
<dbReference type="EMBL" id="AP017424">
    <property type="protein sequence ID" value="BAU81040.1"/>
    <property type="molecule type" value="Genomic_DNA"/>
</dbReference>
<reference evidence="7 8" key="1">
    <citation type="journal article" date="2016" name="Genome Announc.">
        <title>Complete Genome Sequence of Thiostrepton-Producing Streptomyces laurentii ATCC 31255.</title>
        <authorList>
            <person name="Doi K."/>
            <person name="Fujino Y."/>
            <person name="Nagayoshi Y."/>
            <person name="Ohshima T."/>
            <person name="Ogata S."/>
        </authorList>
    </citation>
    <scope>NUCLEOTIDE SEQUENCE [LARGE SCALE GENOMIC DNA]</scope>
    <source>
        <strain evidence="7 8">ATCC 31255</strain>
    </source>
</reference>
<evidence type="ECO:0008006" key="9">
    <source>
        <dbReference type="Google" id="ProtNLM"/>
    </source>
</evidence>
<evidence type="ECO:0000259" key="5">
    <source>
        <dbReference type="Pfam" id="PF07992"/>
    </source>
</evidence>
<dbReference type="InterPro" id="IPR050097">
    <property type="entry name" value="Ferredoxin-NADP_redctase_2"/>
</dbReference>
<dbReference type="AlphaFoldDB" id="A0A160NU49"/>
<dbReference type="Pfam" id="PF13649">
    <property type="entry name" value="Methyltransf_25"/>
    <property type="match status" value="1"/>
</dbReference>
<dbReference type="InterPro" id="IPR023753">
    <property type="entry name" value="FAD/NAD-binding_dom"/>
</dbReference>
<dbReference type="PRINTS" id="PR00368">
    <property type="entry name" value="FADPNR"/>
</dbReference>
<protein>
    <recommendedName>
        <fullName evidence="9">Thioredoxin reductase</fullName>
    </recommendedName>
</protein>
<dbReference type="PANTHER" id="PTHR48105">
    <property type="entry name" value="THIOREDOXIN REDUCTASE 1-RELATED-RELATED"/>
    <property type="match status" value="1"/>
</dbReference>
<evidence type="ECO:0000256" key="2">
    <source>
        <dbReference type="ARBA" id="ARBA00023002"/>
    </source>
</evidence>
<sequence>MADMSHHHTAPSHTSAAPAVIRHCDVAVIGGSAAGLATALQLGRQRRSMIVVDSGEPRNAPAAHMHSFLGRDGTDPAELLATGRTEVRRYGGEVLSGRAVRVAGDGELFVVELAEGTSVVARRIVVATGLVDDLPEVEGLADHWGGAVIHCPFCHGYEARDQRLVQLVAHPMGLHVTPLLRQLSARLTVLVADGVEVDESEIPTLVSAGVDVRLATTAHRVLTGADGRLTGIGLIDGSTIGADAILINPRFSPRAEPFTGLGLRPSPHPTGMGEVIEADAMGATAIDGVYAVGSVTDPSQQVLQAAAHGGRVGGAVAMSLAAEDVRTAARLSGSVADWDHRYSGDPLWSGNPNGSLVAEVTGLPVGRALDVGAGEGGDALWLAEQGWEVTASDISSRALDRIRVEAERRDLTVTCEPADANAWEPFTQRSAQGGFDLVSAAYASIPRTPDLRGVHNVLDAVAPGGSLVILGHDLDAMRDPQHGHRPFDPDAYLHIDDFVTAIKATAGWTIEVDDKRPRPPGSAGAAHHADDRVLRARRAS</sequence>
<evidence type="ECO:0000313" key="7">
    <source>
        <dbReference type="EMBL" id="BAU81040.1"/>
    </source>
</evidence>
<dbReference type="GO" id="GO:0004791">
    <property type="term" value="F:thioredoxin-disulfide reductase (NADPH) activity"/>
    <property type="evidence" value="ECO:0007669"/>
    <property type="project" value="UniProtKB-EC"/>
</dbReference>
<feature type="region of interest" description="Disordered" evidence="4">
    <location>
        <begin position="512"/>
        <end position="540"/>
    </location>
</feature>
<keyword evidence="2" id="KW-0560">Oxidoreductase</keyword>
<dbReference type="InterPro" id="IPR036188">
    <property type="entry name" value="FAD/NAD-bd_sf"/>
</dbReference>
<proteinExistence type="predicted"/>
<dbReference type="Gene3D" id="3.50.50.60">
    <property type="entry name" value="FAD/NAD(P)-binding domain"/>
    <property type="match status" value="2"/>
</dbReference>
<evidence type="ECO:0000313" key="8">
    <source>
        <dbReference type="Proteomes" id="UP000217676"/>
    </source>
</evidence>
<dbReference type="InterPro" id="IPR029063">
    <property type="entry name" value="SAM-dependent_MTases_sf"/>
</dbReference>
<dbReference type="CDD" id="cd02440">
    <property type="entry name" value="AdoMet_MTases"/>
    <property type="match status" value="1"/>
</dbReference>
<dbReference type="SUPFAM" id="SSF53335">
    <property type="entry name" value="S-adenosyl-L-methionine-dependent methyltransferases"/>
    <property type="match status" value="1"/>
</dbReference>
<dbReference type="Pfam" id="PF07992">
    <property type="entry name" value="Pyr_redox_2"/>
    <property type="match status" value="1"/>
</dbReference>
<dbReference type="Proteomes" id="UP000217676">
    <property type="component" value="Chromosome"/>
</dbReference>
<accession>A0A160NU49</accession>
<dbReference type="PRINTS" id="PR00469">
    <property type="entry name" value="PNDRDTASEII"/>
</dbReference>
<evidence type="ECO:0000256" key="3">
    <source>
        <dbReference type="ARBA" id="ARBA00048132"/>
    </source>
</evidence>